<dbReference type="Proteomes" id="UP000194137">
    <property type="component" value="Chromosome"/>
</dbReference>
<dbReference type="GO" id="GO:0016787">
    <property type="term" value="F:hydrolase activity"/>
    <property type="evidence" value="ECO:0007669"/>
    <property type="project" value="UniProtKB-KW"/>
</dbReference>
<dbReference type="InterPro" id="IPR000086">
    <property type="entry name" value="NUDIX_hydrolase_dom"/>
</dbReference>
<dbReference type="Pfam" id="PF00293">
    <property type="entry name" value="NUDIX"/>
    <property type="match status" value="1"/>
</dbReference>
<dbReference type="RefSeq" id="WP_086086772.1">
    <property type="nucleotide sequence ID" value="NZ_CP021112.1"/>
</dbReference>
<dbReference type="EMBL" id="CP021112">
    <property type="protein sequence ID" value="ARP98351.1"/>
    <property type="molecule type" value="Genomic_DNA"/>
</dbReference>
<dbReference type="PANTHER" id="PTHR43046">
    <property type="entry name" value="GDP-MANNOSE MANNOSYL HYDROLASE"/>
    <property type="match status" value="1"/>
</dbReference>
<accession>A0A1W6ZLW1</accession>
<sequence length="133" mass="14265">MSEKVISIVAALIRDEAGRLLLVRKRGTAAFMQPGGKRDAGENDVAALMREIDEELGCQVVAESVRPLGLFDAPAANEPGFRVRAAVYALDVAGPVMPQAEIEEAVWADAAMLSQLHLAPLTRDHVLPLARLP</sequence>
<dbReference type="KEGG" id="psin:CAK95_04040"/>
<reference evidence="3 4" key="1">
    <citation type="submission" date="2017-05" db="EMBL/GenBank/DDBJ databases">
        <title>Full genome sequence of Pseudorhodoplanes sinuspersici.</title>
        <authorList>
            <person name="Dastgheib S.M.M."/>
            <person name="Shavandi M."/>
            <person name="Tirandaz H."/>
        </authorList>
    </citation>
    <scope>NUCLEOTIDE SEQUENCE [LARGE SCALE GENOMIC DNA]</scope>
    <source>
        <strain evidence="3 4">RIPI110</strain>
    </source>
</reference>
<dbReference type="CDD" id="cd04690">
    <property type="entry name" value="NUDIX_Hydrolase"/>
    <property type="match status" value="1"/>
</dbReference>
<evidence type="ECO:0000256" key="1">
    <source>
        <dbReference type="ARBA" id="ARBA00001946"/>
    </source>
</evidence>
<dbReference type="InterPro" id="IPR015797">
    <property type="entry name" value="NUDIX_hydrolase-like_dom_sf"/>
</dbReference>
<gene>
    <name evidence="3" type="ORF">CAK95_04040</name>
</gene>
<dbReference type="PROSITE" id="PS00893">
    <property type="entry name" value="NUDIX_BOX"/>
    <property type="match status" value="1"/>
</dbReference>
<name>A0A1W6ZLW1_9HYPH</name>
<keyword evidence="4" id="KW-1185">Reference proteome</keyword>
<dbReference type="SUPFAM" id="SSF55811">
    <property type="entry name" value="Nudix"/>
    <property type="match status" value="1"/>
</dbReference>
<dbReference type="STRING" id="1235591.CAK95_04040"/>
<organism evidence="3 4">
    <name type="scientific">Pseudorhodoplanes sinuspersici</name>
    <dbReference type="NCBI Taxonomy" id="1235591"/>
    <lineage>
        <taxon>Bacteria</taxon>
        <taxon>Pseudomonadati</taxon>
        <taxon>Pseudomonadota</taxon>
        <taxon>Alphaproteobacteria</taxon>
        <taxon>Hyphomicrobiales</taxon>
        <taxon>Pseudorhodoplanes</taxon>
    </lineage>
</organism>
<evidence type="ECO:0000313" key="3">
    <source>
        <dbReference type="EMBL" id="ARP98351.1"/>
    </source>
</evidence>
<keyword evidence="2 3" id="KW-0378">Hydrolase</keyword>
<dbReference type="PANTHER" id="PTHR43046:SF2">
    <property type="entry name" value="8-OXO-DGTP DIPHOSPHATASE-RELATED"/>
    <property type="match status" value="1"/>
</dbReference>
<dbReference type="OrthoDB" id="9801098at2"/>
<proteinExistence type="predicted"/>
<protein>
    <submittedName>
        <fullName evidence="3">NUDIX hydrolase</fullName>
    </submittedName>
</protein>
<dbReference type="PROSITE" id="PS51462">
    <property type="entry name" value="NUDIX"/>
    <property type="match status" value="1"/>
</dbReference>
<comment type="cofactor">
    <cofactor evidence="1">
        <name>Mg(2+)</name>
        <dbReference type="ChEBI" id="CHEBI:18420"/>
    </cofactor>
</comment>
<evidence type="ECO:0000313" key="4">
    <source>
        <dbReference type="Proteomes" id="UP000194137"/>
    </source>
</evidence>
<dbReference type="Gene3D" id="3.90.79.10">
    <property type="entry name" value="Nucleoside Triphosphate Pyrophosphohydrolase"/>
    <property type="match status" value="1"/>
</dbReference>
<dbReference type="AlphaFoldDB" id="A0A1W6ZLW1"/>
<evidence type="ECO:0000256" key="2">
    <source>
        <dbReference type="ARBA" id="ARBA00022801"/>
    </source>
</evidence>
<dbReference type="InterPro" id="IPR020084">
    <property type="entry name" value="NUDIX_hydrolase_CS"/>
</dbReference>